<dbReference type="GO" id="GO:0006310">
    <property type="term" value="P:DNA recombination"/>
    <property type="evidence" value="ECO:0007669"/>
    <property type="project" value="UniProtKB-KW"/>
</dbReference>
<proteinExistence type="inferred from homology"/>
<protein>
    <submittedName>
        <fullName evidence="10">Putative transposase</fullName>
    </submittedName>
</protein>
<name>A0A1M6PRA8_9CLOT</name>
<dbReference type="STRING" id="1121331.SAMN02745248_01771"/>
<dbReference type="InterPro" id="IPR010095">
    <property type="entry name" value="Cas12f1-like_TNB"/>
</dbReference>
<feature type="domain" description="Cas12f1-like TNB" evidence="8">
    <location>
        <begin position="298"/>
        <end position="365"/>
    </location>
</feature>
<dbReference type="NCBIfam" id="NF040570">
    <property type="entry name" value="guided_TnpB"/>
    <property type="match status" value="1"/>
</dbReference>
<keyword evidence="4" id="KW-0862">Zinc</keyword>
<dbReference type="InterPro" id="IPR021027">
    <property type="entry name" value="Transposase_put_HTH"/>
</dbReference>
<dbReference type="NCBIfam" id="TIGR01766">
    <property type="entry name" value="IS200/IS605 family accessory protein TnpB-like domain"/>
    <property type="match status" value="1"/>
</dbReference>
<dbReference type="Pfam" id="PF01385">
    <property type="entry name" value="OrfB_IS605"/>
    <property type="match status" value="1"/>
</dbReference>
<evidence type="ECO:0000256" key="1">
    <source>
        <dbReference type="ARBA" id="ARBA00008761"/>
    </source>
</evidence>
<keyword evidence="11" id="KW-1185">Reference proteome</keyword>
<evidence type="ECO:0000256" key="2">
    <source>
        <dbReference type="ARBA" id="ARBA00022578"/>
    </source>
</evidence>
<dbReference type="GO" id="GO:0003677">
    <property type="term" value="F:DNA binding"/>
    <property type="evidence" value="ECO:0007669"/>
    <property type="project" value="UniProtKB-KW"/>
</dbReference>
<sequence length="378" mass="44344">MSLNETPTLSNRAYKFRIYPTGSQKRLISKTFGCVRFIYNKMLEDKIKYYKNTGELVRLTPACYKNDFPFLKEVDSLALANAQLQLESAYNNFFRNKGTGFPKFKSKKKETCAYTTNVVKRNIYLKDQYIVLPKLRDVKIKCHRIIPNHYKLKAVTISKAASGKYFASLLYEFKKSILNIIPKKILGLDFSLPKLFVASDPSLKNDDTKLHCYKRLEDKLKIQQRKLSHMRKNSNNFLKQKRKLATIHEKIKNRRKDYLHKMSCRIANCYDMVCIEDLDMVEMSHVLNWAKSVNDASWGMFTTFLNYKLKERGKYLQKVSRMYASSKTCHICGFVNRTLTLQDRVWTCPHCGIIHNRDRNASINIEKEGFRLFNEIHG</sequence>
<feature type="domain" description="Probable transposase IS891/IS1136/IS1341" evidence="7">
    <location>
        <begin position="181"/>
        <end position="285"/>
    </location>
</feature>
<evidence type="ECO:0000256" key="5">
    <source>
        <dbReference type="ARBA" id="ARBA00023125"/>
    </source>
</evidence>
<evidence type="ECO:0000256" key="3">
    <source>
        <dbReference type="ARBA" id="ARBA00022723"/>
    </source>
</evidence>
<dbReference type="Pfam" id="PF12323">
    <property type="entry name" value="HTH_OrfB_IS605"/>
    <property type="match status" value="1"/>
</dbReference>
<keyword evidence="2" id="KW-0815">Transposition</keyword>
<evidence type="ECO:0000256" key="4">
    <source>
        <dbReference type="ARBA" id="ARBA00022833"/>
    </source>
</evidence>
<keyword evidence="3" id="KW-0479">Metal-binding</keyword>
<evidence type="ECO:0000313" key="10">
    <source>
        <dbReference type="EMBL" id="SHK10480.1"/>
    </source>
</evidence>
<reference evidence="10 11" key="1">
    <citation type="submission" date="2016-11" db="EMBL/GenBank/DDBJ databases">
        <authorList>
            <person name="Jaros S."/>
            <person name="Januszkiewicz K."/>
            <person name="Wedrychowicz H."/>
        </authorList>
    </citation>
    <scope>NUCLEOTIDE SEQUENCE [LARGE SCALE GENOMIC DNA]</scope>
    <source>
        <strain evidence="10 11">DSM 3090</strain>
    </source>
</reference>
<evidence type="ECO:0000259" key="7">
    <source>
        <dbReference type="Pfam" id="PF01385"/>
    </source>
</evidence>
<keyword evidence="6" id="KW-0233">DNA recombination</keyword>
<keyword evidence="5" id="KW-0238">DNA-binding</keyword>
<evidence type="ECO:0000256" key="6">
    <source>
        <dbReference type="ARBA" id="ARBA00023172"/>
    </source>
</evidence>
<dbReference type="OrthoDB" id="1551477at2"/>
<evidence type="ECO:0000259" key="9">
    <source>
        <dbReference type="Pfam" id="PF12323"/>
    </source>
</evidence>
<dbReference type="GO" id="GO:0032196">
    <property type="term" value="P:transposition"/>
    <property type="evidence" value="ECO:0007669"/>
    <property type="project" value="UniProtKB-KW"/>
</dbReference>
<accession>A0A1M6PRA8</accession>
<evidence type="ECO:0000313" key="11">
    <source>
        <dbReference type="Proteomes" id="UP000183952"/>
    </source>
</evidence>
<gene>
    <name evidence="10" type="ORF">SAMN02745248_01771</name>
</gene>
<dbReference type="InterPro" id="IPR001959">
    <property type="entry name" value="Transposase"/>
</dbReference>
<comment type="similarity">
    <text evidence="1">In the C-terminal section; belongs to the transposase 35 family.</text>
</comment>
<evidence type="ECO:0000259" key="8">
    <source>
        <dbReference type="Pfam" id="PF07282"/>
    </source>
</evidence>
<dbReference type="Proteomes" id="UP000183952">
    <property type="component" value="Unassembled WGS sequence"/>
</dbReference>
<dbReference type="RefSeq" id="WP_084672171.1">
    <property type="nucleotide sequence ID" value="NZ_FRAD01000014.1"/>
</dbReference>
<feature type="domain" description="Transposase putative helix-turn-helix" evidence="9">
    <location>
        <begin position="11"/>
        <end position="54"/>
    </location>
</feature>
<dbReference type="Pfam" id="PF07282">
    <property type="entry name" value="Cas12f1-like_TNB"/>
    <property type="match status" value="1"/>
</dbReference>
<dbReference type="GO" id="GO:0046872">
    <property type="term" value="F:metal ion binding"/>
    <property type="evidence" value="ECO:0007669"/>
    <property type="project" value="UniProtKB-KW"/>
</dbReference>
<dbReference type="EMBL" id="FRAD01000014">
    <property type="protein sequence ID" value="SHK10480.1"/>
    <property type="molecule type" value="Genomic_DNA"/>
</dbReference>
<dbReference type="AlphaFoldDB" id="A0A1M6PRA8"/>
<organism evidence="10 11">
    <name type="scientific">Hathewaya proteolytica DSM 3090</name>
    <dbReference type="NCBI Taxonomy" id="1121331"/>
    <lineage>
        <taxon>Bacteria</taxon>
        <taxon>Bacillati</taxon>
        <taxon>Bacillota</taxon>
        <taxon>Clostridia</taxon>
        <taxon>Eubacteriales</taxon>
        <taxon>Clostridiaceae</taxon>
        <taxon>Hathewaya</taxon>
    </lineage>
</organism>